<evidence type="ECO:0000313" key="2">
    <source>
        <dbReference type="EMBL" id="KAG2662062.1"/>
    </source>
</evidence>
<name>A0A8T0XKT3_PANVG</name>
<dbReference type="EMBL" id="CM029037">
    <property type="protein sequence ID" value="KAG2662062.1"/>
    <property type="molecule type" value="Genomic_DNA"/>
</dbReference>
<feature type="compositionally biased region" description="Polar residues" evidence="1">
    <location>
        <begin position="53"/>
        <end position="64"/>
    </location>
</feature>
<feature type="region of interest" description="Disordered" evidence="1">
    <location>
        <begin position="86"/>
        <end position="128"/>
    </location>
</feature>
<protein>
    <submittedName>
        <fullName evidence="2">Uncharacterized protein</fullName>
    </submittedName>
</protein>
<feature type="region of interest" description="Disordered" evidence="1">
    <location>
        <begin position="24"/>
        <end position="64"/>
    </location>
</feature>
<evidence type="ECO:0000256" key="1">
    <source>
        <dbReference type="SAM" id="MobiDB-lite"/>
    </source>
</evidence>
<sequence length="128" mass="13285">MPRLDVMRIYGRVALGVLFCGRGQRENRTEQSTAASPRLPRTGPCIGGHAPTPSASRGLSQVATQPAARGHLELLGFRAPGLARAGAGVGDLPWPGDETGESLLSGAGRGGDRSEGKGRCSPRSDLVR</sequence>
<keyword evidence="3" id="KW-1185">Reference proteome</keyword>
<dbReference type="Proteomes" id="UP000823388">
    <property type="component" value="Chromosome 1K"/>
</dbReference>
<proteinExistence type="predicted"/>
<dbReference type="AlphaFoldDB" id="A0A8T0XKT3"/>
<reference evidence="2" key="1">
    <citation type="submission" date="2020-05" db="EMBL/GenBank/DDBJ databases">
        <title>WGS assembly of Panicum virgatum.</title>
        <authorList>
            <person name="Lovell J.T."/>
            <person name="Jenkins J."/>
            <person name="Shu S."/>
            <person name="Juenger T.E."/>
            <person name="Schmutz J."/>
        </authorList>
    </citation>
    <scope>NUCLEOTIDE SEQUENCE</scope>
    <source>
        <strain evidence="2">AP13</strain>
    </source>
</reference>
<gene>
    <name evidence="2" type="ORF">PVAP13_1KG522330</name>
</gene>
<comment type="caution">
    <text evidence="2">The sequence shown here is derived from an EMBL/GenBank/DDBJ whole genome shotgun (WGS) entry which is preliminary data.</text>
</comment>
<accession>A0A8T0XKT3</accession>
<organism evidence="2 3">
    <name type="scientific">Panicum virgatum</name>
    <name type="common">Blackwell switchgrass</name>
    <dbReference type="NCBI Taxonomy" id="38727"/>
    <lineage>
        <taxon>Eukaryota</taxon>
        <taxon>Viridiplantae</taxon>
        <taxon>Streptophyta</taxon>
        <taxon>Embryophyta</taxon>
        <taxon>Tracheophyta</taxon>
        <taxon>Spermatophyta</taxon>
        <taxon>Magnoliopsida</taxon>
        <taxon>Liliopsida</taxon>
        <taxon>Poales</taxon>
        <taxon>Poaceae</taxon>
        <taxon>PACMAD clade</taxon>
        <taxon>Panicoideae</taxon>
        <taxon>Panicodae</taxon>
        <taxon>Paniceae</taxon>
        <taxon>Panicinae</taxon>
        <taxon>Panicum</taxon>
        <taxon>Panicum sect. Hiantes</taxon>
    </lineage>
</organism>
<evidence type="ECO:0000313" key="3">
    <source>
        <dbReference type="Proteomes" id="UP000823388"/>
    </source>
</evidence>